<dbReference type="AlphaFoldDB" id="A0A4R5QE64"/>
<evidence type="ECO:0000313" key="5">
    <source>
        <dbReference type="EMBL" id="TDH61266.1"/>
    </source>
</evidence>
<dbReference type="PANTHER" id="PTHR46797:SF23">
    <property type="entry name" value="HTH-TYPE TRANSCRIPTIONAL REGULATOR SUTR"/>
    <property type="match status" value="1"/>
</dbReference>
<dbReference type="Gene3D" id="1.10.260.40">
    <property type="entry name" value="lambda repressor-like DNA-binding domains"/>
    <property type="match status" value="1"/>
</dbReference>
<dbReference type="GO" id="GO:0003700">
    <property type="term" value="F:DNA-binding transcription factor activity"/>
    <property type="evidence" value="ECO:0007669"/>
    <property type="project" value="TreeGrafter"/>
</dbReference>
<evidence type="ECO:0000256" key="2">
    <source>
        <dbReference type="ARBA" id="ARBA00023125"/>
    </source>
</evidence>
<gene>
    <name evidence="5" type="ORF">E2C06_17710</name>
</gene>
<evidence type="ECO:0000259" key="4">
    <source>
        <dbReference type="PROSITE" id="PS50943"/>
    </source>
</evidence>
<reference evidence="5 6" key="1">
    <citation type="journal article" date="2016" name="J. Microbiol.">
        <title>Dankookia rubra gen. nov., sp. nov., an alphaproteobacterium isolated from sediment of a shallow stream.</title>
        <authorList>
            <person name="Kim W.H."/>
            <person name="Kim D.H."/>
            <person name="Kang K."/>
            <person name="Ahn T.Y."/>
        </authorList>
    </citation>
    <scope>NUCLEOTIDE SEQUENCE [LARGE SCALE GENOMIC DNA]</scope>
    <source>
        <strain evidence="5 6">JCM30602</strain>
    </source>
</reference>
<evidence type="ECO:0000256" key="1">
    <source>
        <dbReference type="ARBA" id="ARBA00023015"/>
    </source>
</evidence>
<dbReference type="GO" id="GO:0003677">
    <property type="term" value="F:DNA binding"/>
    <property type="evidence" value="ECO:0007669"/>
    <property type="project" value="UniProtKB-KW"/>
</dbReference>
<keyword evidence="6" id="KW-1185">Reference proteome</keyword>
<dbReference type="Pfam" id="PF01381">
    <property type="entry name" value="HTH_3"/>
    <property type="match status" value="1"/>
</dbReference>
<dbReference type="SMART" id="SM00530">
    <property type="entry name" value="HTH_XRE"/>
    <property type="match status" value="1"/>
</dbReference>
<dbReference type="SUPFAM" id="SSF47413">
    <property type="entry name" value="lambda repressor-like DNA-binding domains"/>
    <property type="match status" value="1"/>
</dbReference>
<dbReference type="InterPro" id="IPR001387">
    <property type="entry name" value="Cro/C1-type_HTH"/>
</dbReference>
<dbReference type="InterPro" id="IPR010982">
    <property type="entry name" value="Lambda_DNA-bd_dom_sf"/>
</dbReference>
<dbReference type="EMBL" id="SMSJ01000024">
    <property type="protein sequence ID" value="TDH61266.1"/>
    <property type="molecule type" value="Genomic_DNA"/>
</dbReference>
<comment type="caution">
    <text evidence="5">The sequence shown here is derived from an EMBL/GenBank/DDBJ whole genome shotgun (WGS) entry which is preliminary data.</text>
</comment>
<keyword evidence="3" id="KW-0804">Transcription</keyword>
<sequence>MTEEGKSLFARRLKEARQAKSLTQAELSKATGIAQPDISLIERGQANITLDTMERLASAVGVPLHRLLTP</sequence>
<keyword evidence="1" id="KW-0805">Transcription regulation</keyword>
<proteinExistence type="predicted"/>
<evidence type="ECO:0000313" key="6">
    <source>
        <dbReference type="Proteomes" id="UP000295096"/>
    </source>
</evidence>
<keyword evidence="2" id="KW-0238">DNA-binding</keyword>
<dbReference type="GO" id="GO:0005829">
    <property type="term" value="C:cytosol"/>
    <property type="evidence" value="ECO:0007669"/>
    <property type="project" value="TreeGrafter"/>
</dbReference>
<protein>
    <submittedName>
        <fullName evidence="5">XRE family transcriptional regulator</fullName>
    </submittedName>
</protein>
<dbReference type="PANTHER" id="PTHR46797">
    <property type="entry name" value="HTH-TYPE TRANSCRIPTIONAL REGULATOR"/>
    <property type="match status" value="1"/>
</dbReference>
<dbReference type="InterPro" id="IPR050807">
    <property type="entry name" value="TransReg_Diox_bact_type"/>
</dbReference>
<feature type="domain" description="HTH cro/C1-type" evidence="4">
    <location>
        <begin position="13"/>
        <end position="67"/>
    </location>
</feature>
<dbReference type="PROSITE" id="PS50943">
    <property type="entry name" value="HTH_CROC1"/>
    <property type="match status" value="1"/>
</dbReference>
<evidence type="ECO:0000256" key="3">
    <source>
        <dbReference type="ARBA" id="ARBA00023163"/>
    </source>
</evidence>
<organism evidence="5 6">
    <name type="scientific">Dankookia rubra</name>
    <dbReference type="NCBI Taxonomy" id="1442381"/>
    <lineage>
        <taxon>Bacteria</taxon>
        <taxon>Pseudomonadati</taxon>
        <taxon>Pseudomonadota</taxon>
        <taxon>Alphaproteobacteria</taxon>
        <taxon>Acetobacterales</taxon>
        <taxon>Roseomonadaceae</taxon>
        <taxon>Dankookia</taxon>
    </lineage>
</organism>
<dbReference type="Proteomes" id="UP000295096">
    <property type="component" value="Unassembled WGS sequence"/>
</dbReference>
<name>A0A4R5QE64_9PROT</name>
<accession>A0A4R5QE64</accession>
<dbReference type="OrthoDB" id="7281843at2"/>
<dbReference type="CDD" id="cd00093">
    <property type="entry name" value="HTH_XRE"/>
    <property type="match status" value="1"/>
</dbReference>